<feature type="domain" description="Bacteriophage tail tape measure C-terminal" evidence="4">
    <location>
        <begin position="746"/>
        <end position="820"/>
    </location>
</feature>
<dbReference type="Pfam" id="PF09718">
    <property type="entry name" value="Tape_meas_lam_C"/>
    <property type="match status" value="1"/>
</dbReference>
<feature type="region of interest" description="Disordered" evidence="2">
    <location>
        <begin position="38"/>
        <end position="70"/>
    </location>
</feature>
<dbReference type="NCBIfam" id="TIGR01541">
    <property type="entry name" value="tape_meas_lam_C"/>
    <property type="match status" value="1"/>
</dbReference>
<feature type="coiled-coil region" evidence="1">
    <location>
        <begin position="658"/>
        <end position="692"/>
    </location>
</feature>
<gene>
    <name evidence="5" type="ORF">EBB06_12535</name>
</gene>
<feature type="domain" description="Bacteriophage tail tape measure N-terminal" evidence="3">
    <location>
        <begin position="161"/>
        <end position="363"/>
    </location>
</feature>
<comment type="caution">
    <text evidence="5">The sequence shown here is derived from an EMBL/GenBank/DDBJ whole genome shotgun (WGS) entry which is preliminary data.</text>
</comment>
<proteinExistence type="predicted"/>
<feature type="region of interest" description="Disordered" evidence="2">
    <location>
        <begin position="567"/>
        <end position="591"/>
    </location>
</feature>
<dbReference type="RefSeq" id="WP_129213502.1">
    <property type="nucleotide sequence ID" value="NZ_REGR01000014.1"/>
</dbReference>
<evidence type="ECO:0000256" key="1">
    <source>
        <dbReference type="SAM" id="Coils"/>
    </source>
</evidence>
<keyword evidence="1" id="KW-0175">Coiled coil</keyword>
<evidence type="ECO:0000313" key="5">
    <source>
        <dbReference type="EMBL" id="RXZ42713.1"/>
    </source>
</evidence>
<evidence type="ECO:0000259" key="4">
    <source>
        <dbReference type="Pfam" id="PF09718"/>
    </source>
</evidence>
<dbReference type="InterPro" id="IPR009628">
    <property type="entry name" value="Phage_tape_measure_N"/>
</dbReference>
<keyword evidence="6" id="KW-1185">Reference proteome</keyword>
<sequence length="1005" mass="106273">MSDLIQRGQIEVGVDGAGARAGIADIKEELKGLGKAASDTGQTASAGIDKIGTSSGQAADKVEQSTKKAGRSLADLGKVAGETGKAAESVGRIGDGGDAAARKVDAATRNLIGSIQRTSAAMEAGSKSSANYYRVLAGQRGVDVGVLQPYLDQLDVVASRQAKAGVSAGQMQESLRGVPAQFTDIVVSLQAGQNPMTVLLQQGGQLKDMFGGVGPAAQALGGYIAGLVNPLTVGAAGLAVIGYQAWQGHQNVERFNSTVKLTGGAIGVTRGEFEAFAESIGSVRGATQDARDTLDAVARTGSVSGYAIKEVAHAAADYARASGEDVAKVAADFAKMGDGVAKWAAEHNKSMHFISAADYAYIQQLEEMGRKQEAIALVSGRVSQQMATQDAENIGILVKIWRGWGIAIDQVSEALKRLGAGATNEQKFTDADEAVQRTVKSLGSKLLTPEARETLNRQLQQQIAARDELAKQITTSARAARIKTEDAQATEDSIGYQNLIKSQETNAQKRQSALLELNAKYFGPGFAKKYGASMVADRAALKAAMVRVHGDNAEAAMQEYQAAYKATQNQYKDPKSPSGRKPNPYGSREDRDTANLAAQQSLNRAIADHVSVSKALGDADQKRAFDLELQREDAYKQLELMAMGDERRARAQALWEIEKREKQELFELEIKLNEALADQAAAEERLAEIRNTGNKPAIEATERAVTERRGIVSNWRGEQTQVRLGADDARVLVNKTADDLLAGQTDWTVGASRALENYRDGAVKIADQVGNAFTRAMGGMEDALTRFVTTGKLSFSDFANSVIEDMIRIQIRQSITGPLANMLGTTIASMFGGGAAASSGSGLSNGGVDVGSPDYTPSWAEGYSTGGYTGPGDKYQPAGIVHAGEYVQPQEALRQPGALAFMEAFRRDGMGAIGQWRGYADGGLVSVPSLPSSRFSGASATTGQAAAPVAPAVQVNVINQSSQPVGAKASQPQWDGKQWSVNLILEDLKRGGPVSRALDGRYQRS</sequence>
<name>A0ABY0FAN0_9NEIS</name>
<dbReference type="InterPro" id="IPR006431">
    <property type="entry name" value="Phage_tape_meas_C"/>
</dbReference>
<evidence type="ECO:0000256" key="2">
    <source>
        <dbReference type="SAM" id="MobiDB-lite"/>
    </source>
</evidence>
<evidence type="ECO:0000313" key="6">
    <source>
        <dbReference type="Proteomes" id="UP000290682"/>
    </source>
</evidence>
<reference evidence="5 6" key="1">
    <citation type="submission" date="2018-10" db="EMBL/GenBank/DDBJ databases">
        <title>Draft genome of Fastidiocella sp. strain 375T, a bacterium isolated from a karstic cave dripping water.</title>
        <authorList>
            <person name="Coelho C."/>
            <person name="Verissimo A."/>
            <person name="Tiago I."/>
        </authorList>
    </citation>
    <scope>NUCLEOTIDE SEQUENCE [LARGE SCALE GENOMIC DNA]</scope>
    <source>
        <strain evidence="5 6">CAVE-375</strain>
    </source>
</reference>
<dbReference type="Pfam" id="PF06791">
    <property type="entry name" value="TMP_2"/>
    <property type="match status" value="1"/>
</dbReference>
<evidence type="ECO:0000259" key="3">
    <source>
        <dbReference type="Pfam" id="PF06791"/>
    </source>
</evidence>
<dbReference type="Proteomes" id="UP000290682">
    <property type="component" value="Unassembled WGS sequence"/>
</dbReference>
<accession>A0ABY0FAN0</accession>
<dbReference type="EMBL" id="REGR01000014">
    <property type="protein sequence ID" value="RXZ42713.1"/>
    <property type="molecule type" value="Genomic_DNA"/>
</dbReference>
<protein>
    <submittedName>
        <fullName evidence="5">Phage tail tape measure protein</fullName>
    </submittedName>
</protein>
<organism evidence="5 6">
    <name type="scientific">Crenobacter cavernae</name>
    <dbReference type="NCBI Taxonomy" id="2290923"/>
    <lineage>
        <taxon>Bacteria</taxon>
        <taxon>Pseudomonadati</taxon>
        <taxon>Pseudomonadota</taxon>
        <taxon>Betaproteobacteria</taxon>
        <taxon>Neisseriales</taxon>
        <taxon>Neisseriaceae</taxon>
        <taxon>Crenobacter</taxon>
    </lineage>
</organism>